<dbReference type="AlphaFoldDB" id="A0A448ZFB7"/>
<organism evidence="1 2">
    <name type="scientific">Pseudo-nitzschia multistriata</name>
    <dbReference type="NCBI Taxonomy" id="183589"/>
    <lineage>
        <taxon>Eukaryota</taxon>
        <taxon>Sar</taxon>
        <taxon>Stramenopiles</taxon>
        <taxon>Ochrophyta</taxon>
        <taxon>Bacillariophyta</taxon>
        <taxon>Bacillariophyceae</taxon>
        <taxon>Bacillariophycidae</taxon>
        <taxon>Bacillariales</taxon>
        <taxon>Bacillariaceae</taxon>
        <taxon>Pseudo-nitzschia</taxon>
    </lineage>
</organism>
<keyword evidence="2" id="KW-1185">Reference proteome</keyword>
<dbReference type="EMBL" id="CAACVS010000302">
    <property type="protein sequence ID" value="VEU40728.1"/>
    <property type="molecule type" value="Genomic_DNA"/>
</dbReference>
<evidence type="ECO:0000313" key="2">
    <source>
        <dbReference type="Proteomes" id="UP000291116"/>
    </source>
</evidence>
<sequence length="124" mass="13869">MTFASNICWHTIFSNESAPIDDVAADFEYFSEICSRKTTQYRSLSTAECVCGKQHRASSAASDILSTAVAVFSVNEDVWPKPGRIYFTASISKGFNQLSIYVTWKAIFVTQNTTHQQQNLVANR</sequence>
<gene>
    <name evidence="1" type="ORF">PSNMU_V1.4_AUG-EV-PASAV3_0076280</name>
</gene>
<protein>
    <submittedName>
        <fullName evidence="1">Uncharacterized protein</fullName>
    </submittedName>
</protein>
<evidence type="ECO:0000313" key="1">
    <source>
        <dbReference type="EMBL" id="VEU40728.1"/>
    </source>
</evidence>
<name>A0A448ZFB7_9STRA</name>
<accession>A0A448ZFB7</accession>
<reference evidence="1 2" key="1">
    <citation type="submission" date="2019-01" db="EMBL/GenBank/DDBJ databases">
        <authorList>
            <person name="Ferrante I. M."/>
        </authorList>
    </citation>
    <scope>NUCLEOTIDE SEQUENCE [LARGE SCALE GENOMIC DNA]</scope>
    <source>
        <strain evidence="1 2">B856</strain>
    </source>
</reference>
<proteinExistence type="predicted"/>
<dbReference type="Proteomes" id="UP000291116">
    <property type="component" value="Unassembled WGS sequence"/>
</dbReference>